<dbReference type="EMBL" id="CAJOBH010044379">
    <property type="protein sequence ID" value="CAF4346370.1"/>
    <property type="molecule type" value="Genomic_DNA"/>
</dbReference>
<reference evidence="2" key="1">
    <citation type="submission" date="2021-02" db="EMBL/GenBank/DDBJ databases">
        <authorList>
            <person name="Nowell W R."/>
        </authorList>
    </citation>
    <scope>NUCLEOTIDE SEQUENCE</scope>
</reference>
<feature type="chain" id="PRO_5035757403" evidence="1">
    <location>
        <begin position="19"/>
        <end position="55"/>
    </location>
</feature>
<proteinExistence type="predicted"/>
<accession>A0A8S2UIA1</accession>
<dbReference type="AlphaFoldDB" id="A0A8S2UIA1"/>
<evidence type="ECO:0000313" key="3">
    <source>
        <dbReference type="Proteomes" id="UP000681967"/>
    </source>
</evidence>
<evidence type="ECO:0000256" key="1">
    <source>
        <dbReference type="SAM" id="SignalP"/>
    </source>
</evidence>
<comment type="caution">
    <text evidence="2">The sequence shown here is derived from an EMBL/GenBank/DDBJ whole genome shotgun (WGS) entry which is preliminary data.</text>
</comment>
<gene>
    <name evidence="2" type="ORF">BYL167_LOCUS29316</name>
</gene>
<organism evidence="2 3">
    <name type="scientific">Rotaria magnacalcarata</name>
    <dbReference type="NCBI Taxonomy" id="392030"/>
    <lineage>
        <taxon>Eukaryota</taxon>
        <taxon>Metazoa</taxon>
        <taxon>Spiralia</taxon>
        <taxon>Gnathifera</taxon>
        <taxon>Rotifera</taxon>
        <taxon>Eurotatoria</taxon>
        <taxon>Bdelloidea</taxon>
        <taxon>Philodinida</taxon>
        <taxon>Philodinidae</taxon>
        <taxon>Rotaria</taxon>
    </lineage>
</organism>
<evidence type="ECO:0000313" key="2">
    <source>
        <dbReference type="EMBL" id="CAF4346370.1"/>
    </source>
</evidence>
<protein>
    <submittedName>
        <fullName evidence="2">Uncharacterized protein</fullName>
    </submittedName>
</protein>
<keyword evidence="1" id="KW-0732">Signal</keyword>
<dbReference type="Proteomes" id="UP000681967">
    <property type="component" value="Unassembled WGS sequence"/>
</dbReference>
<feature type="signal peptide" evidence="1">
    <location>
        <begin position="1"/>
        <end position="18"/>
    </location>
</feature>
<name>A0A8S2UIA1_9BILA</name>
<feature type="non-terminal residue" evidence="2">
    <location>
        <position position="55"/>
    </location>
</feature>
<sequence length="55" mass="6491">MLMLLFALTDICHFLVFQKLIQILLLFDFRDRPNQFRRQYPGSGGPPPGRDFPPR</sequence>